<accession>A0ABR7KAK4</accession>
<dbReference type="Proteomes" id="UP000603474">
    <property type="component" value="Unassembled WGS sequence"/>
</dbReference>
<feature type="transmembrane region" description="Helical" evidence="1">
    <location>
        <begin position="80"/>
        <end position="99"/>
    </location>
</feature>
<gene>
    <name evidence="3" type="ORF">H8909_05735</name>
</gene>
<protein>
    <submittedName>
        <fullName evidence="3">GHKL domain-containing protein</fullName>
    </submittedName>
</protein>
<name>A0ABR7KAK4_9FIRM</name>
<evidence type="ECO:0000313" key="4">
    <source>
        <dbReference type="Proteomes" id="UP000603474"/>
    </source>
</evidence>
<dbReference type="InterPro" id="IPR032834">
    <property type="entry name" value="NatK-like_C"/>
</dbReference>
<feature type="transmembrane region" description="Helical" evidence="1">
    <location>
        <begin position="135"/>
        <end position="158"/>
    </location>
</feature>
<organism evidence="3 4">
    <name type="scientific">Catenibacterium faecis</name>
    <dbReference type="NCBI Taxonomy" id="2764323"/>
    <lineage>
        <taxon>Bacteria</taxon>
        <taxon>Bacillati</taxon>
        <taxon>Bacillota</taxon>
        <taxon>Erysipelotrichia</taxon>
        <taxon>Erysipelotrichales</taxon>
        <taxon>Coprobacillaceae</taxon>
        <taxon>Catenibacterium</taxon>
    </lineage>
</organism>
<dbReference type="InterPro" id="IPR036890">
    <property type="entry name" value="HATPase_C_sf"/>
</dbReference>
<dbReference type="Pfam" id="PF14501">
    <property type="entry name" value="HATPase_c_5"/>
    <property type="match status" value="1"/>
</dbReference>
<feature type="transmembrane region" description="Helical" evidence="1">
    <location>
        <begin position="164"/>
        <end position="186"/>
    </location>
</feature>
<sequence length="403" mass="47365">MISFCEQILLMLNILMIRYLLFNKEFNKHHCVKGIICFLTSLVMIVLKKEINPSIINIAFMFLAYIFIFDLSLESIKEFISSYIVMVFFQICINSFLSFYEINNLSFISALVSLILITLLCFITKRNHLIINNSILIILSSVCILLSAQLVLLTNLYISMNKSIKWNIILFLITSLLLMLLLYFCLKMNYEKKKEDISKQNLETIIQLQQSYLSSYTHKYQELRKFKHDYNKQILMIKDYYLNQQDQLLPYLDILSHHLYKTDNDSQNHIINMLYQYFKEEYPQVHSHIDDQILGTITMNDSKLSSLIYNLFKNSFEASSKTTDKNVSISLKNKNNNLYIQIKNSIDQPVTLKEGYTSKENKNDHGIGLTIINEIVDEYHGINQYQQTDQCLVNDIILFDVIH</sequence>
<keyword evidence="4" id="KW-1185">Reference proteome</keyword>
<keyword evidence="1" id="KW-0472">Membrane</keyword>
<feature type="transmembrane region" description="Helical" evidence="1">
    <location>
        <begin position="6"/>
        <end position="22"/>
    </location>
</feature>
<reference evidence="3 4" key="1">
    <citation type="submission" date="2020-08" db="EMBL/GenBank/DDBJ databases">
        <authorList>
            <person name="Liu C."/>
            <person name="Sun Q."/>
        </authorList>
    </citation>
    <scope>NUCLEOTIDE SEQUENCE [LARGE SCALE GENOMIC DNA]</scope>
    <source>
        <strain evidence="3 4">NSJ-22</strain>
    </source>
</reference>
<feature type="transmembrane region" description="Helical" evidence="1">
    <location>
        <begin position="54"/>
        <end position="73"/>
    </location>
</feature>
<keyword evidence="1" id="KW-1133">Transmembrane helix</keyword>
<feature type="domain" description="Sensor histidine kinase NatK-like C-terminal" evidence="2">
    <location>
        <begin position="303"/>
        <end position="398"/>
    </location>
</feature>
<evidence type="ECO:0000313" key="3">
    <source>
        <dbReference type="EMBL" id="MBC6009750.1"/>
    </source>
</evidence>
<keyword evidence="1" id="KW-0812">Transmembrane</keyword>
<dbReference type="Gene3D" id="3.30.565.10">
    <property type="entry name" value="Histidine kinase-like ATPase, C-terminal domain"/>
    <property type="match status" value="1"/>
</dbReference>
<proteinExistence type="predicted"/>
<dbReference type="SUPFAM" id="SSF55874">
    <property type="entry name" value="ATPase domain of HSP90 chaperone/DNA topoisomerase II/histidine kinase"/>
    <property type="match status" value="1"/>
</dbReference>
<evidence type="ECO:0000256" key="1">
    <source>
        <dbReference type="SAM" id="Phobius"/>
    </source>
</evidence>
<feature type="transmembrane region" description="Helical" evidence="1">
    <location>
        <begin position="31"/>
        <end position="48"/>
    </location>
</feature>
<comment type="caution">
    <text evidence="3">The sequence shown here is derived from an EMBL/GenBank/DDBJ whole genome shotgun (WGS) entry which is preliminary data.</text>
</comment>
<feature type="transmembrane region" description="Helical" evidence="1">
    <location>
        <begin position="105"/>
        <end position="123"/>
    </location>
</feature>
<evidence type="ECO:0000259" key="2">
    <source>
        <dbReference type="Pfam" id="PF14501"/>
    </source>
</evidence>
<dbReference type="EMBL" id="JACRWG010000018">
    <property type="protein sequence ID" value="MBC6009750.1"/>
    <property type="molecule type" value="Genomic_DNA"/>
</dbReference>
<dbReference type="RefSeq" id="WP_187012152.1">
    <property type="nucleotide sequence ID" value="NZ_JACRWG010000018.1"/>
</dbReference>